<evidence type="ECO:0000313" key="2">
    <source>
        <dbReference type="Proteomes" id="UP000066487"/>
    </source>
</evidence>
<dbReference type="RefSeq" id="WP_054594739.1">
    <property type="nucleotide sequence ID" value="NZ_CP012830.1"/>
</dbReference>
<protein>
    <recommendedName>
        <fullName evidence="3">DUF4304 domain-containing protein</fullName>
    </recommendedName>
</protein>
<evidence type="ECO:0008006" key="3">
    <source>
        <dbReference type="Google" id="ProtNLM"/>
    </source>
</evidence>
<dbReference type="Proteomes" id="UP000066487">
    <property type="component" value="Chromosome"/>
</dbReference>
<organism evidence="1 2">
    <name type="scientific">Pseudomonas fluorescens</name>
    <dbReference type="NCBI Taxonomy" id="294"/>
    <lineage>
        <taxon>Bacteria</taxon>
        <taxon>Pseudomonadati</taxon>
        <taxon>Pseudomonadota</taxon>
        <taxon>Gammaproteobacteria</taxon>
        <taxon>Pseudomonadales</taxon>
        <taxon>Pseudomonadaceae</taxon>
        <taxon>Pseudomonas</taxon>
    </lineage>
</organism>
<proteinExistence type="predicted"/>
<name>A0A0N9WGL4_PSEFL</name>
<dbReference type="OrthoDB" id="7065152at2"/>
<reference evidence="2" key="1">
    <citation type="submission" date="2015-09" db="EMBL/GenBank/DDBJ databases">
        <title>Whole genome sequence of Pseudomonas fluorescens FW300-N2E3.</title>
        <authorList>
            <person name="Ray J."/>
            <person name="Melnyk R."/>
            <person name="Deutschbauer A."/>
        </authorList>
    </citation>
    <scope>NUCLEOTIDE SEQUENCE [LARGE SCALE GENOMIC DNA]</scope>
    <source>
        <strain evidence="2">FW300-N2E3</strain>
    </source>
</reference>
<accession>A0A0N9WGL4</accession>
<reference evidence="1 2" key="2">
    <citation type="journal article" date="2018" name="Nature">
        <title>Mutant phenotypes for thousands of bacterial genes of unknown function.</title>
        <authorList>
            <person name="Price M.N."/>
            <person name="Wetmore K.M."/>
            <person name="Waters R.J."/>
            <person name="Callaghan M."/>
            <person name="Ray J."/>
            <person name="Liu H."/>
            <person name="Kuehl J.V."/>
            <person name="Melnyk R.A."/>
            <person name="Lamson J.S."/>
            <person name="Suh Y."/>
            <person name="Carlson H.K."/>
            <person name="Esquivel Z."/>
            <person name="Sadeeshkumar H."/>
            <person name="Chakraborty R."/>
            <person name="Zane G.M."/>
            <person name="Rubin B.E."/>
            <person name="Wall J.D."/>
            <person name="Visel A."/>
            <person name="Bristow J."/>
            <person name="Blow M.J."/>
            <person name="Arkin A.P."/>
            <person name="Deutschbauer A.M."/>
        </authorList>
    </citation>
    <scope>NUCLEOTIDE SEQUENCE [LARGE SCALE GENOMIC DNA]</scope>
    <source>
        <strain evidence="1 2">FW300-N2E3</strain>
    </source>
</reference>
<dbReference type="AlphaFoldDB" id="A0A0N9WGL4"/>
<sequence>MSIEIRKSLEVELLAELKKITSSHLDLKASKNKLGLFISKEKLGEIYIQHLTKADGYYAGLEIYTCEAFSFCINKSPPYQSRLLNSSFLSKSSLPEETKQFGDELGGIIRTPSPDELSATVKKINERLIKFYLSKAENGILGTPSLIDDVLAEPDNYAYPFLTALFAAQKNDLSLDSDVFKKVLATKSMFGNKQFDLALAHKILGIGNK</sequence>
<dbReference type="EMBL" id="CP012830">
    <property type="protein sequence ID" value="ALI01339.1"/>
    <property type="molecule type" value="Genomic_DNA"/>
</dbReference>
<gene>
    <name evidence="1" type="ORF">AO353_09765</name>
</gene>
<evidence type="ECO:0000313" key="1">
    <source>
        <dbReference type="EMBL" id="ALI01339.1"/>
    </source>
</evidence>